<protein>
    <submittedName>
        <fullName evidence="3">Uncharacterized protein</fullName>
    </submittedName>
</protein>
<dbReference type="AlphaFoldDB" id="A0A285JBW4"/>
<accession>A0A285JBW4</accession>
<feature type="transmembrane region" description="Helical" evidence="2">
    <location>
        <begin position="233"/>
        <end position="253"/>
    </location>
</feature>
<organism evidence="3 4">
    <name type="scientific">Paractinoplanes atraurantiacus</name>
    <dbReference type="NCBI Taxonomy" id="1036182"/>
    <lineage>
        <taxon>Bacteria</taxon>
        <taxon>Bacillati</taxon>
        <taxon>Actinomycetota</taxon>
        <taxon>Actinomycetes</taxon>
        <taxon>Micromonosporales</taxon>
        <taxon>Micromonosporaceae</taxon>
        <taxon>Paractinoplanes</taxon>
    </lineage>
</organism>
<feature type="region of interest" description="Disordered" evidence="1">
    <location>
        <begin position="320"/>
        <end position="340"/>
    </location>
</feature>
<gene>
    <name evidence="3" type="ORF">SAMN05421748_118165</name>
</gene>
<feature type="transmembrane region" description="Helical" evidence="2">
    <location>
        <begin position="102"/>
        <end position="123"/>
    </location>
</feature>
<evidence type="ECO:0000256" key="1">
    <source>
        <dbReference type="SAM" id="MobiDB-lite"/>
    </source>
</evidence>
<keyword evidence="4" id="KW-1185">Reference proteome</keyword>
<proteinExistence type="predicted"/>
<feature type="transmembrane region" description="Helical" evidence="2">
    <location>
        <begin position="265"/>
        <end position="285"/>
    </location>
</feature>
<dbReference type="EMBL" id="OBDY01000018">
    <property type="protein sequence ID" value="SNY57735.1"/>
    <property type="molecule type" value="Genomic_DNA"/>
</dbReference>
<keyword evidence="2" id="KW-0812">Transmembrane</keyword>
<name>A0A285JBW4_9ACTN</name>
<feature type="transmembrane region" description="Helical" evidence="2">
    <location>
        <begin position="69"/>
        <end position="90"/>
    </location>
</feature>
<dbReference type="Proteomes" id="UP000219612">
    <property type="component" value="Unassembled WGS sequence"/>
</dbReference>
<feature type="transmembrane region" description="Helical" evidence="2">
    <location>
        <begin position="143"/>
        <end position="163"/>
    </location>
</feature>
<evidence type="ECO:0000256" key="2">
    <source>
        <dbReference type="SAM" id="Phobius"/>
    </source>
</evidence>
<reference evidence="3 4" key="1">
    <citation type="submission" date="2017-09" db="EMBL/GenBank/DDBJ databases">
        <authorList>
            <person name="Ehlers B."/>
            <person name="Leendertz F.H."/>
        </authorList>
    </citation>
    <scope>NUCLEOTIDE SEQUENCE [LARGE SCALE GENOMIC DNA]</scope>
    <source>
        <strain evidence="3 4">CGMCC 4.6857</strain>
    </source>
</reference>
<feature type="transmembrane region" description="Helical" evidence="2">
    <location>
        <begin position="175"/>
        <end position="195"/>
    </location>
</feature>
<evidence type="ECO:0000313" key="4">
    <source>
        <dbReference type="Proteomes" id="UP000219612"/>
    </source>
</evidence>
<evidence type="ECO:0000313" key="3">
    <source>
        <dbReference type="EMBL" id="SNY57735.1"/>
    </source>
</evidence>
<keyword evidence="2" id="KW-1133">Transmembrane helix</keyword>
<keyword evidence="2" id="KW-0472">Membrane</keyword>
<feature type="transmembrane region" description="Helical" evidence="2">
    <location>
        <begin position="297"/>
        <end position="316"/>
    </location>
</feature>
<sequence length="340" mass="35888">MATIRARGRKRRRPNDATLRSMTTTALRAGPRRWHRPLLTLTAAMAVLALVTAAGLAVDDRTLLGANVWLKPFKFAVSFAVYGFTLAWILSVLPRRSRPAEWASTVIVAVSVIEVAIITFQAARGHRSHYNDTTPFDSLLWSIMGSSIMVLFVAHLVVATVALRQRLPDRVAAYGIRLGLALALLGFLAAVPMVMPMDTGLAGISGAHAVGVPDGGPGLPLTGWSTTGGDLRIGHFIGMHGLQALPLLAFLLTRSRLATPTQTRLLLTAAFAYAAVVVIVTWQALRGQPLLEPDFATLTAAGAVAATTLIAVTLIVKSAPKHGPALPGGAPARNSAGDRG</sequence>